<feature type="region of interest" description="Disordered" evidence="1">
    <location>
        <begin position="1"/>
        <end position="122"/>
    </location>
</feature>
<evidence type="ECO:0000313" key="3">
    <source>
        <dbReference type="EMBL" id="KAF2131924.1"/>
    </source>
</evidence>
<proteinExistence type="predicted"/>
<organism evidence="3 4">
    <name type="scientific">Dothidotthia symphoricarpi CBS 119687</name>
    <dbReference type="NCBI Taxonomy" id="1392245"/>
    <lineage>
        <taxon>Eukaryota</taxon>
        <taxon>Fungi</taxon>
        <taxon>Dikarya</taxon>
        <taxon>Ascomycota</taxon>
        <taxon>Pezizomycotina</taxon>
        <taxon>Dothideomycetes</taxon>
        <taxon>Pleosporomycetidae</taxon>
        <taxon>Pleosporales</taxon>
        <taxon>Dothidotthiaceae</taxon>
        <taxon>Dothidotthia</taxon>
    </lineage>
</organism>
<dbReference type="RefSeq" id="XP_033526311.1">
    <property type="nucleotide sequence ID" value="XM_033662373.1"/>
</dbReference>
<feature type="domain" description="Helix-turn-helix" evidence="2">
    <location>
        <begin position="157"/>
        <end position="198"/>
    </location>
</feature>
<feature type="compositionally biased region" description="Polar residues" evidence="1">
    <location>
        <begin position="85"/>
        <end position="105"/>
    </location>
</feature>
<feature type="compositionally biased region" description="Low complexity" evidence="1">
    <location>
        <begin position="24"/>
        <end position="42"/>
    </location>
</feature>
<gene>
    <name evidence="3" type="ORF">P153DRAFT_181324</name>
</gene>
<dbReference type="AlphaFoldDB" id="A0A6A6ALW0"/>
<feature type="compositionally biased region" description="Low complexity" evidence="1">
    <location>
        <begin position="1"/>
        <end position="15"/>
    </location>
</feature>
<dbReference type="OrthoDB" id="4085451at2759"/>
<protein>
    <recommendedName>
        <fullName evidence="2">Helix-turn-helix domain-containing protein</fullName>
    </recommendedName>
</protein>
<keyword evidence="4" id="KW-1185">Reference proteome</keyword>
<dbReference type="GeneID" id="54402805"/>
<dbReference type="InterPro" id="IPR054448">
    <property type="entry name" value="HTH_put_ascomycetes"/>
</dbReference>
<reference evidence="3" key="1">
    <citation type="journal article" date="2020" name="Stud. Mycol.">
        <title>101 Dothideomycetes genomes: a test case for predicting lifestyles and emergence of pathogens.</title>
        <authorList>
            <person name="Haridas S."/>
            <person name="Albert R."/>
            <person name="Binder M."/>
            <person name="Bloem J."/>
            <person name="Labutti K."/>
            <person name="Salamov A."/>
            <person name="Andreopoulos B."/>
            <person name="Baker S."/>
            <person name="Barry K."/>
            <person name="Bills G."/>
            <person name="Bluhm B."/>
            <person name="Cannon C."/>
            <person name="Castanera R."/>
            <person name="Culley D."/>
            <person name="Daum C."/>
            <person name="Ezra D."/>
            <person name="Gonzalez J."/>
            <person name="Henrissat B."/>
            <person name="Kuo A."/>
            <person name="Liang C."/>
            <person name="Lipzen A."/>
            <person name="Lutzoni F."/>
            <person name="Magnuson J."/>
            <person name="Mondo S."/>
            <person name="Nolan M."/>
            <person name="Ohm R."/>
            <person name="Pangilinan J."/>
            <person name="Park H.-J."/>
            <person name="Ramirez L."/>
            <person name="Alfaro M."/>
            <person name="Sun H."/>
            <person name="Tritt A."/>
            <person name="Yoshinaga Y."/>
            <person name="Zwiers L.-H."/>
            <person name="Turgeon B."/>
            <person name="Goodwin S."/>
            <person name="Spatafora J."/>
            <person name="Crous P."/>
            <person name="Grigoriev I."/>
        </authorList>
    </citation>
    <scope>NUCLEOTIDE SEQUENCE</scope>
    <source>
        <strain evidence="3">CBS 119687</strain>
    </source>
</reference>
<accession>A0A6A6ALW0</accession>
<sequence length="205" mass="21793">MGSSASKGASAAGASVRKYPTRSPPNTTSRPPVSSAPRASPAAPGPTVHPPPQATETKTQAIELDARDPAFASRLSSLGAVQPNPHYSNTSTSEFDPRRNLSSVLPSDMMQAPPPSAFPGLKNNPVLRALEARQRIADEAEDELRDVGRRGFKGRKYIDAGTIQLALMRQVRGEPDNRIEDALGIKKGRLAVLGKRVVEPVALEG</sequence>
<feature type="compositionally biased region" description="Pro residues" evidence="1">
    <location>
        <begin position="43"/>
        <end position="53"/>
    </location>
</feature>
<dbReference type="EMBL" id="ML977501">
    <property type="protein sequence ID" value="KAF2131924.1"/>
    <property type="molecule type" value="Genomic_DNA"/>
</dbReference>
<evidence type="ECO:0000313" key="4">
    <source>
        <dbReference type="Proteomes" id="UP000799771"/>
    </source>
</evidence>
<dbReference type="Pfam" id="PF22943">
    <property type="entry name" value="HTH_68"/>
    <property type="match status" value="1"/>
</dbReference>
<evidence type="ECO:0000259" key="2">
    <source>
        <dbReference type="Pfam" id="PF22943"/>
    </source>
</evidence>
<evidence type="ECO:0000256" key="1">
    <source>
        <dbReference type="SAM" id="MobiDB-lite"/>
    </source>
</evidence>
<dbReference type="Proteomes" id="UP000799771">
    <property type="component" value="Unassembled WGS sequence"/>
</dbReference>
<name>A0A6A6ALW0_9PLEO</name>